<organism evidence="2 3">
    <name type="scientific">Kibdelosporangium aridum</name>
    <dbReference type="NCBI Taxonomy" id="2030"/>
    <lineage>
        <taxon>Bacteria</taxon>
        <taxon>Bacillati</taxon>
        <taxon>Actinomycetota</taxon>
        <taxon>Actinomycetes</taxon>
        <taxon>Pseudonocardiales</taxon>
        <taxon>Pseudonocardiaceae</taxon>
        <taxon>Kibdelosporangium</taxon>
    </lineage>
</organism>
<gene>
    <name evidence="2" type="ORF">SAMN05661093_05096</name>
</gene>
<dbReference type="AlphaFoldDB" id="A0A1W2EYN3"/>
<feature type="region of interest" description="Disordered" evidence="1">
    <location>
        <begin position="1"/>
        <end position="34"/>
    </location>
</feature>
<reference evidence="2 3" key="1">
    <citation type="submission" date="2017-04" db="EMBL/GenBank/DDBJ databases">
        <authorList>
            <person name="Afonso C.L."/>
            <person name="Miller P.J."/>
            <person name="Scott M.A."/>
            <person name="Spackman E."/>
            <person name="Goraichik I."/>
            <person name="Dimitrov K.M."/>
            <person name="Suarez D.L."/>
            <person name="Swayne D.E."/>
        </authorList>
    </citation>
    <scope>NUCLEOTIDE SEQUENCE [LARGE SCALE GENOMIC DNA]</scope>
    <source>
        <strain evidence="2 3">DSM 43828</strain>
    </source>
</reference>
<evidence type="ECO:0000256" key="1">
    <source>
        <dbReference type="SAM" id="MobiDB-lite"/>
    </source>
</evidence>
<dbReference type="Proteomes" id="UP000192674">
    <property type="component" value="Unassembled WGS sequence"/>
</dbReference>
<dbReference type="RefSeq" id="WP_084429531.1">
    <property type="nucleotide sequence ID" value="NZ_FWXV01000004.1"/>
</dbReference>
<protein>
    <recommendedName>
        <fullName evidence="4">PE-PGRS family protein</fullName>
    </recommendedName>
</protein>
<accession>A0A1W2EYN3</accession>
<evidence type="ECO:0008006" key="4">
    <source>
        <dbReference type="Google" id="ProtNLM"/>
    </source>
</evidence>
<proteinExistence type="predicted"/>
<evidence type="ECO:0000313" key="2">
    <source>
        <dbReference type="EMBL" id="SMD14682.1"/>
    </source>
</evidence>
<keyword evidence="3" id="KW-1185">Reference proteome</keyword>
<dbReference type="EMBL" id="FWXV01000004">
    <property type="protein sequence ID" value="SMD14682.1"/>
    <property type="molecule type" value="Genomic_DNA"/>
</dbReference>
<sequence>MVTRPTTTPQAIPVTKSKKSAVANGAATKHPPPHTTARIIRERQAAAKQLVAELAIHSRIVLENVTEDEVAKLRRVIDFAKRNGLVPPGRYIEMKQRRRGTVLEIVLYSGRHPNTKHMRDGLPVVPMPTELRSLHPVVAALQNDRGRLAMPCSVRRRSLLFLHGLTREAVRRGYEVREEPVPEHYRYTHSDREHPGRMTHFRRDGELNIVIDGFDYTVTITQESPDTEVDDRWRRLVVSLPYRSPGRQYNWYDRKRVTIDDRIGAILDELETRAVEDRQHQLEVERQQAERRRQWEVAMERAHRRATEAYYASHLDDQVRAWQQMHDIQAYCDALELKIRDAGDDDQAAEARQWLIWARRYAAAIDPLRTLPTMPEAPEFREQDLEPYLDGWSPFGPEEPTDGRRH</sequence>
<name>A0A1W2EYN3_KIBAR</name>
<feature type="compositionally biased region" description="Polar residues" evidence="1">
    <location>
        <begin position="1"/>
        <end position="10"/>
    </location>
</feature>
<evidence type="ECO:0000313" key="3">
    <source>
        <dbReference type="Proteomes" id="UP000192674"/>
    </source>
</evidence>
<dbReference type="OrthoDB" id="3989267at2"/>